<dbReference type="PROSITE" id="PS50002">
    <property type="entry name" value="SH3"/>
    <property type="match status" value="1"/>
</dbReference>
<feature type="region of interest" description="Disordered" evidence="3">
    <location>
        <begin position="117"/>
        <end position="137"/>
    </location>
</feature>
<evidence type="ECO:0000256" key="3">
    <source>
        <dbReference type="SAM" id="MobiDB-lite"/>
    </source>
</evidence>
<dbReference type="AlphaFoldDB" id="A0A9P8NU55"/>
<proteinExistence type="predicted"/>
<dbReference type="Pfam" id="PF14604">
    <property type="entry name" value="SH3_9"/>
    <property type="match status" value="1"/>
</dbReference>
<reference evidence="5" key="1">
    <citation type="journal article" date="2021" name="Open Biol.">
        <title>Shared evolutionary footprints suggest mitochondrial oxidative damage underlies multiple complex I losses in fungi.</title>
        <authorList>
            <person name="Schikora-Tamarit M.A."/>
            <person name="Marcet-Houben M."/>
            <person name="Nosek J."/>
            <person name="Gabaldon T."/>
        </authorList>
    </citation>
    <scope>NUCLEOTIDE SEQUENCE</scope>
    <source>
        <strain evidence="5">CBS6075</strain>
    </source>
</reference>
<organism evidence="5 6">
    <name type="scientific">Ogataea philodendri</name>
    <dbReference type="NCBI Taxonomy" id="1378263"/>
    <lineage>
        <taxon>Eukaryota</taxon>
        <taxon>Fungi</taxon>
        <taxon>Dikarya</taxon>
        <taxon>Ascomycota</taxon>
        <taxon>Saccharomycotina</taxon>
        <taxon>Pichiomycetes</taxon>
        <taxon>Pichiales</taxon>
        <taxon>Pichiaceae</taxon>
        <taxon>Ogataea</taxon>
    </lineage>
</organism>
<feature type="domain" description="SH3" evidence="4">
    <location>
        <begin position="33"/>
        <end position="94"/>
    </location>
</feature>
<keyword evidence="1 2" id="KW-0728">SH3 domain</keyword>
<protein>
    <recommendedName>
        <fullName evidence="4">SH3 domain-containing protein</fullName>
    </recommendedName>
</protein>
<evidence type="ECO:0000259" key="4">
    <source>
        <dbReference type="PROSITE" id="PS50002"/>
    </source>
</evidence>
<dbReference type="SMART" id="SM00326">
    <property type="entry name" value="SH3"/>
    <property type="match status" value="1"/>
</dbReference>
<reference evidence="5" key="2">
    <citation type="submission" date="2021-01" db="EMBL/GenBank/DDBJ databases">
        <authorList>
            <person name="Schikora-Tamarit M.A."/>
        </authorList>
    </citation>
    <scope>NUCLEOTIDE SEQUENCE</scope>
    <source>
        <strain evidence="5">CBS6075</strain>
    </source>
</reference>
<evidence type="ECO:0000256" key="2">
    <source>
        <dbReference type="PROSITE-ProRule" id="PRU00192"/>
    </source>
</evidence>
<dbReference type="Proteomes" id="UP000769157">
    <property type="component" value="Unassembled WGS sequence"/>
</dbReference>
<dbReference type="OrthoDB" id="19092at2759"/>
<accession>A0A9P8NU55</accession>
<dbReference type="GeneID" id="70238963"/>
<dbReference type="EMBL" id="JAEUBE010000504">
    <property type="protein sequence ID" value="KAH3660413.1"/>
    <property type="molecule type" value="Genomic_DNA"/>
</dbReference>
<dbReference type="Gene3D" id="2.30.30.40">
    <property type="entry name" value="SH3 Domains"/>
    <property type="match status" value="1"/>
</dbReference>
<comment type="caution">
    <text evidence="5">The sequence shown here is derived from an EMBL/GenBank/DDBJ whole genome shotgun (WGS) entry which is preliminary data.</text>
</comment>
<gene>
    <name evidence="5" type="ORF">OGAPHI_006999</name>
</gene>
<dbReference type="RefSeq" id="XP_046058116.1">
    <property type="nucleotide sequence ID" value="XM_046208347.1"/>
</dbReference>
<sequence length="137" mass="15642">MSLLSSVSVKDFAYDTNHPLHYGITDEYLDPVDETVRAVALYPFEPENENELELKQDQIIFINYEYGEGWLVAQEPETGKTGLVPSEYVRILDDEELESQEAKPFLPEILQELDEMKITDKHSESGSETINDPQTST</sequence>
<evidence type="ECO:0000313" key="6">
    <source>
        <dbReference type="Proteomes" id="UP000769157"/>
    </source>
</evidence>
<keyword evidence="6" id="KW-1185">Reference proteome</keyword>
<dbReference type="InterPro" id="IPR001452">
    <property type="entry name" value="SH3_domain"/>
</dbReference>
<feature type="compositionally biased region" description="Polar residues" evidence="3">
    <location>
        <begin position="126"/>
        <end position="137"/>
    </location>
</feature>
<dbReference type="SUPFAM" id="SSF50044">
    <property type="entry name" value="SH3-domain"/>
    <property type="match status" value="1"/>
</dbReference>
<evidence type="ECO:0000313" key="5">
    <source>
        <dbReference type="EMBL" id="KAH3660413.1"/>
    </source>
</evidence>
<evidence type="ECO:0000256" key="1">
    <source>
        <dbReference type="ARBA" id="ARBA00022443"/>
    </source>
</evidence>
<name>A0A9P8NU55_9ASCO</name>
<dbReference type="InterPro" id="IPR036028">
    <property type="entry name" value="SH3-like_dom_sf"/>
</dbReference>